<organism evidence="2 3">
    <name type="scientific">Kibdelosporangium phytohabitans</name>
    <dbReference type="NCBI Taxonomy" id="860235"/>
    <lineage>
        <taxon>Bacteria</taxon>
        <taxon>Bacillati</taxon>
        <taxon>Actinomycetota</taxon>
        <taxon>Actinomycetes</taxon>
        <taxon>Pseudonocardiales</taxon>
        <taxon>Pseudonocardiaceae</taxon>
        <taxon>Kibdelosporangium</taxon>
    </lineage>
</organism>
<dbReference type="InterPro" id="IPR001650">
    <property type="entry name" value="Helicase_C-like"/>
</dbReference>
<dbReference type="InterPro" id="IPR027417">
    <property type="entry name" value="P-loop_NTPase"/>
</dbReference>
<dbReference type="AlphaFoldDB" id="A0A0N7F564"/>
<proteinExistence type="predicted"/>
<reference evidence="2 3" key="1">
    <citation type="submission" date="2015-07" db="EMBL/GenBank/DDBJ databases">
        <title>Genome sequencing of Kibdelosporangium phytohabitans.</title>
        <authorList>
            <person name="Qin S."/>
            <person name="Xing K."/>
        </authorList>
    </citation>
    <scope>NUCLEOTIDE SEQUENCE [LARGE SCALE GENOMIC DNA]</scope>
    <source>
        <strain evidence="2 3">KLBMP1111</strain>
    </source>
</reference>
<evidence type="ECO:0000259" key="1">
    <source>
        <dbReference type="SMART" id="SM00490"/>
    </source>
</evidence>
<dbReference type="Proteomes" id="UP000063699">
    <property type="component" value="Chromosome"/>
</dbReference>
<evidence type="ECO:0000313" key="2">
    <source>
        <dbReference type="EMBL" id="ALG13359.1"/>
    </source>
</evidence>
<dbReference type="OrthoDB" id="713315at2"/>
<keyword evidence="2" id="KW-0347">Helicase</keyword>
<dbReference type="Gene3D" id="3.40.50.300">
    <property type="entry name" value="P-loop containing nucleotide triphosphate hydrolases"/>
    <property type="match status" value="2"/>
</dbReference>
<keyword evidence="3" id="KW-1185">Reference proteome</keyword>
<dbReference type="Pfam" id="PF00271">
    <property type="entry name" value="Helicase_C"/>
    <property type="match status" value="1"/>
</dbReference>
<keyword evidence="2" id="KW-0547">Nucleotide-binding</keyword>
<dbReference type="STRING" id="860235.AOZ06_46665"/>
<dbReference type="SMART" id="SM00490">
    <property type="entry name" value="HELICc"/>
    <property type="match status" value="1"/>
</dbReference>
<dbReference type="RefSeq" id="WP_054295248.1">
    <property type="nucleotide sequence ID" value="NZ_CP012752.1"/>
</dbReference>
<name>A0A0N7F564_9PSEU</name>
<dbReference type="SUPFAM" id="SSF52540">
    <property type="entry name" value="P-loop containing nucleoside triphosphate hydrolases"/>
    <property type="match status" value="1"/>
</dbReference>
<dbReference type="KEGG" id="kphy:AOZ06_46665"/>
<keyword evidence="2" id="KW-0378">Hydrolase</keyword>
<dbReference type="GO" id="GO:0004386">
    <property type="term" value="F:helicase activity"/>
    <property type="evidence" value="ECO:0007669"/>
    <property type="project" value="UniProtKB-KW"/>
</dbReference>
<gene>
    <name evidence="2" type="ORF">AOZ06_46665</name>
</gene>
<dbReference type="CDD" id="cd18785">
    <property type="entry name" value="SF2_C"/>
    <property type="match status" value="1"/>
</dbReference>
<evidence type="ECO:0000313" key="3">
    <source>
        <dbReference type="Proteomes" id="UP000063699"/>
    </source>
</evidence>
<feature type="domain" description="Helicase C-terminal" evidence="1">
    <location>
        <begin position="804"/>
        <end position="901"/>
    </location>
</feature>
<protein>
    <submittedName>
        <fullName evidence="2">DNA helicase</fullName>
    </submittedName>
</protein>
<keyword evidence="2" id="KW-0067">ATP-binding</keyword>
<dbReference type="EMBL" id="CP012752">
    <property type="protein sequence ID" value="ALG13359.1"/>
    <property type="molecule type" value="Genomic_DNA"/>
</dbReference>
<sequence length="1077" mass="118105">MSDSGYASHYALRNALHTTLRADLVGPQAGECEILATDAPITAYPIGVLFPQSDDPGLVAAEDGVDKPPDVVRGDDAEQETGDLGVALANRRKPSSIGLTFGVDPTVAGTVHARVQTAIYLPEDDNGEPIEPRRSEARSVEQQRERWRRVPLRCETVSIDVTSPGMHVHVVHESGLQLRVLVRPAVADGAVTVTATLVNVRRASAYDLQDAYCYFQPELEVTGPQSACPFVERRTTSGAVDAEHALSRLLYRHAPTFATGHGCSAAWEWVPPPIHAPNGGRAAVSVVRTELMPTHEVLLTDSNPQIDNQALSMHFLGRGTADEVVAALTALLDQYEVWIQDRAEEAEVLRDTEHAEPAAEQIELCRHALSRMRGGVALLADPQFVAPFEAFRMANQAMALQRGRAVWIENGRKGTPNPEVGRWRPFQLAFVLLCLEGIVQPGHPDRDIADLLWFPTGGGKTEAYLGLVAFTVFFRRLRDGVEGGGVTVLMRYTLRLLTLQQFERASSLICAMECLRREHENELGTDPVSIGMWVGMSATPNRLDRAQRRLDELRSSPQKALQSENPVQLHTCPWCGEALGVHDYEVRQDLCRMLVRCPNPACDFNNHQGLPVHLVDEAVYHAHPTLVIATVDKFASLPWRPETTALFNEDIQRGVANPALIVQDELHLISGPLGTLTGLYETAVDMLADKPKVVASTATIRRASDQVAALFDRKFAQFPPAGLDARDSWFAVEAPRHEKATRRYVGLLTPSTSQATLLVRTYAALLHAAARADAEPEVRDAYWTLVGYFNSLRLLSAAELQVLDDVQGRLELLAKRDGAGPARSAPSLIELSSRADSSAIPAHLKQLKCALPDRDALDVLLATNMISVGVDIDRLGLMAVMGQPQTTAEYIQATSRVGRRHPGLIAVMFNGARSRDRSHYENFPGFHAALYRDVESTSVTPFSARARDRGLHAIIVALTRLTIADAAANESAARVESFVDEIDSTIRQLVLARVRSVDPDESDATARCFDEFIIFWRAQAQDNPNLVYDAQGSGKPALLRGFGGSDDTEAWDTLWSLRDVDAESALFLDNNRGRSQS</sequence>
<accession>A0A0N7F564</accession>